<evidence type="ECO:0000313" key="7">
    <source>
        <dbReference type="EMBL" id="KAH8696532.1"/>
    </source>
</evidence>
<dbReference type="CDD" id="cd05188">
    <property type="entry name" value="MDR"/>
    <property type="match status" value="1"/>
</dbReference>
<name>A0AAD4PZN0_9EURO</name>
<comment type="caution">
    <text evidence="7">The sequence shown here is derived from an EMBL/GenBank/DDBJ whole genome shotgun (WGS) entry which is preliminary data.</text>
</comment>
<dbReference type="SUPFAM" id="SSF51735">
    <property type="entry name" value="NAD(P)-binding Rossmann-fold domains"/>
    <property type="match status" value="1"/>
</dbReference>
<organism evidence="7 8">
    <name type="scientific">Talaromyces proteolyticus</name>
    <dbReference type="NCBI Taxonomy" id="1131652"/>
    <lineage>
        <taxon>Eukaryota</taxon>
        <taxon>Fungi</taxon>
        <taxon>Dikarya</taxon>
        <taxon>Ascomycota</taxon>
        <taxon>Pezizomycotina</taxon>
        <taxon>Eurotiomycetes</taxon>
        <taxon>Eurotiomycetidae</taxon>
        <taxon>Eurotiales</taxon>
        <taxon>Trichocomaceae</taxon>
        <taxon>Talaromyces</taxon>
        <taxon>Talaromyces sect. Bacilispori</taxon>
    </lineage>
</organism>
<dbReference type="InterPro" id="IPR013149">
    <property type="entry name" value="ADH-like_C"/>
</dbReference>
<evidence type="ECO:0000256" key="3">
    <source>
        <dbReference type="ARBA" id="ARBA00022723"/>
    </source>
</evidence>
<dbReference type="PANTHER" id="PTHR43350">
    <property type="entry name" value="NAD-DEPENDENT ALCOHOL DEHYDROGENASE"/>
    <property type="match status" value="1"/>
</dbReference>
<dbReference type="AlphaFoldDB" id="A0AAD4PZN0"/>
<evidence type="ECO:0000256" key="4">
    <source>
        <dbReference type="ARBA" id="ARBA00022833"/>
    </source>
</evidence>
<dbReference type="GO" id="GO:0016491">
    <property type="term" value="F:oxidoreductase activity"/>
    <property type="evidence" value="ECO:0007669"/>
    <property type="project" value="UniProtKB-KW"/>
</dbReference>
<keyword evidence="3" id="KW-0479">Metal-binding</keyword>
<dbReference type="InterPro" id="IPR036291">
    <property type="entry name" value="NAD(P)-bd_dom_sf"/>
</dbReference>
<dbReference type="SUPFAM" id="SSF50129">
    <property type="entry name" value="GroES-like"/>
    <property type="match status" value="1"/>
</dbReference>
<evidence type="ECO:0000256" key="1">
    <source>
        <dbReference type="ARBA" id="ARBA00001947"/>
    </source>
</evidence>
<protein>
    <submittedName>
        <fullName evidence="7">Chaperonin 10-like protein</fullName>
    </submittedName>
</protein>
<comment type="cofactor">
    <cofactor evidence="1">
        <name>Zn(2+)</name>
        <dbReference type="ChEBI" id="CHEBI:29105"/>
    </cofactor>
</comment>
<dbReference type="PANTHER" id="PTHR43350:SF17">
    <property type="entry name" value="NAD-DEPENDENT ALCOHOL DEHYDROGENASE"/>
    <property type="match status" value="1"/>
</dbReference>
<accession>A0AAD4PZN0</accession>
<evidence type="ECO:0000313" key="8">
    <source>
        <dbReference type="Proteomes" id="UP001201262"/>
    </source>
</evidence>
<dbReference type="Gene3D" id="3.40.50.720">
    <property type="entry name" value="NAD(P)-binding Rossmann-like Domain"/>
    <property type="match status" value="1"/>
</dbReference>
<reference evidence="7" key="1">
    <citation type="submission" date="2021-12" db="EMBL/GenBank/DDBJ databases">
        <title>Convergent genome expansion in fungi linked to evolution of root-endophyte symbiosis.</title>
        <authorList>
            <consortium name="DOE Joint Genome Institute"/>
            <person name="Ke Y.-H."/>
            <person name="Bonito G."/>
            <person name="Liao H.-L."/>
            <person name="Looney B."/>
            <person name="Rojas-Flechas A."/>
            <person name="Nash J."/>
            <person name="Hameed K."/>
            <person name="Schadt C."/>
            <person name="Martin F."/>
            <person name="Crous P.W."/>
            <person name="Miettinen O."/>
            <person name="Magnuson J.K."/>
            <person name="Labbe J."/>
            <person name="Jacobson D."/>
            <person name="Doktycz M.J."/>
            <person name="Veneault-Fourrey C."/>
            <person name="Kuo A."/>
            <person name="Mondo S."/>
            <person name="Calhoun S."/>
            <person name="Riley R."/>
            <person name="Ohm R."/>
            <person name="LaButti K."/>
            <person name="Andreopoulos B."/>
            <person name="Pangilinan J."/>
            <person name="Nolan M."/>
            <person name="Tritt A."/>
            <person name="Clum A."/>
            <person name="Lipzen A."/>
            <person name="Daum C."/>
            <person name="Barry K."/>
            <person name="Grigoriev I.V."/>
            <person name="Vilgalys R."/>
        </authorList>
    </citation>
    <scope>NUCLEOTIDE SEQUENCE</scope>
    <source>
        <strain evidence="7">PMI_201</strain>
    </source>
</reference>
<dbReference type="GO" id="GO:0003779">
    <property type="term" value="F:actin binding"/>
    <property type="evidence" value="ECO:0007669"/>
    <property type="project" value="InterPro"/>
</dbReference>
<dbReference type="Proteomes" id="UP001201262">
    <property type="component" value="Unassembled WGS sequence"/>
</dbReference>
<evidence type="ECO:0000256" key="5">
    <source>
        <dbReference type="ARBA" id="ARBA00023002"/>
    </source>
</evidence>
<feature type="domain" description="WH2" evidence="6">
    <location>
        <begin position="49"/>
        <end position="66"/>
    </location>
</feature>
<dbReference type="InterPro" id="IPR011032">
    <property type="entry name" value="GroES-like_sf"/>
</dbReference>
<gene>
    <name evidence="7" type="ORF">BGW36DRAFT_381180</name>
</gene>
<dbReference type="Pfam" id="PF08240">
    <property type="entry name" value="ADH_N"/>
    <property type="match status" value="1"/>
</dbReference>
<evidence type="ECO:0000259" key="6">
    <source>
        <dbReference type="PROSITE" id="PS51082"/>
    </source>
</evidence>
<keyword evidence="4" id="KW-0862">Zinc</keyword>
<dbReference type="Pfam" id="PF00107">
    <property type="entry name" value="ADH_zinc_N"/>
    <property type="match status" value="1"/>
</dbReference>
<dbReference type="PROSITE" id="PS51082">
    <property type="entry name" value="WH2"/>
    <property type="match status" value="1"/>
</dbReference>
<comment type="similarity">
    <text evidence="2">Belongs to the zinc-containing alcohol dehydrogenase family.</text>
</comment>
<keyword evidence="5" id="KW-0560">Oxidoreductase</keyword>
<keyword evidence="8" id="KW-1185">Reference proteome</keyword>
<dbReference type="GO" id="GO:0046872">
    <property type="term" value="F:metal ion binding"/>
    <property type="evidence" value="ECO:0007669"/>
    <property type="project" value="UniProtKB-KW"/>
</dbReference>
<proteinExistence type="inferred from homology"/>
<dbReference type="RefSeq" id="XP_046071468.1">
    <property type="nucleotide sequence ID" value="XM_046216404.1"/>
</dbReference>
<dbReference type="EMBL" id="JAJTJA010000007">
    <property type="protein sequence ID" value="KAH8696532.1"/>
    <property type="molecule type" value="Genomic_DNA"/>
</dbReference>
<dbReference type="GeneID" id="70246691"/>
<dbReference type="Gene3D" id="3.90.180.10">
    <property type="entry name" value="Medium-chain alcohol dehydrogenases, catalytic domain"/>
    <property type="match status" value="1"/>
</dbReference>
<evidence type="ECO:0000256" key="2">
    <source>
        <dbReference type="ARBA" id="ARBA00008072"/>
    </source>
</evidence>
<dbReference type="InterPro" id="IPR013154">
    <property type="entry name" value="ADH-like_N"/>
</dbReference>
<dbReference type="InterPro" id="IPR003124">
    <property type="entry name" value="WH2_dom"/>
</dbReference>
<sequence>MQSCICVYIWSPEVDLSNIDPALKSSKYLPRSKHLYLGSVMAFNLPSQHRALVLESIEAGFQLKSVPTPQLSEGSAIVRIEVSGALSYFREIYNGSLGYSFPTPIVGGLSAIGHIVALGPDATVLKPGKLVFVDCVVRARDDPSALFLTAIHDGGSDASKKLMTEVWRDGTLAEFVKVPLENCIPLDETRLCQGLGYSVQDLMYLSYLLVPYGGLRDIKLEPGETVVVSPAAGGFGSAGVMVAIAMGARVIALGRNETKLEKLKEHVKRGTPGANIEIVRLTGDERADTAAVAAFGKIDAALDLSPHGAAKSTHLKSVVNALRQNGRCSLMGMAEVIIPAWKVVSSNISFRGKLMYERDDILQFIKMLERGMFPKGKDLVTTKAFGLENWKEGFETAAEYIGVGQTVVFTP</sequence>